<evidence type="ECO:0000256" key="2">
    <source>
        <dbReference type="SAM" id="MobiDB-lite"/>
    </source>
</evidence>
<keyword evidence="1" id="KW-0175">Coiled coil</keyword>
<name>A0A9N9YWS8_9HYPO</name>
<protein>
    <submittedName>
        <fullName evidence="3">Uncharacterized protein</fullName>
    </submittedName>
</protein>
<evidence type="ECO:0000313" key="4">
    <source>
        <dbReference type="Proteomes" id="UP000696573"/>
    </source>
</evidence>
<feature type="coiled-coil region" evidence="1">
    <location>
        <begin position="4"/>
        <end position="31"/>
    </location>
</feature>
<dbReference type="Proteomes" id="UP000696573">
    <property type="component" value="Unassembled WGS sequence"/>
</dbReference>
<feature type="coiled-coil region" evidence="1">
    <location>
        <begin position="90"/>
        <end position="117"/>
    </location>
</feature>
<organism evidence="3 4">
    <name type="scientific">Clonostachys rhizophaga</name>
    <dbReference type="NCBI Taxonomy" id="160324"/>
    <lineage>
        <taxon>Eukaryota</taxon>
        <taxon>Fungi</taxon>
        <taxon>Dikarya</taxon>
        <taxon>Ascomycota</taxon>
        <taxon>Pezizomycotina</taxon>
        <taxon>Sordariomycetes</taxon>
        <taxon>Hypocreomycetidae</taxon>
        <taxon>Hypocreales</taxon>
        <taxon>Bionectriaceae</taxon>
        <taxon>Clonostachys</taxon>
    </lineage>
</organism>
<keyword evidence="4" id="KW-1185">Reference proteome</keyword>
<feature type="region of interest" description="Disordered" evidence="2">
    <location>
        <begin position="123"/>
        <end position="170"/>
    </location>
</feature>
<feature type="compositionally biased region" description="Basic and acidic residues" evidence="2">
    <location>
        <begin position="146"/>
        <end position="163"/>
    </location>
</feature>
<gene>
    <name evidence="3" type="ORF">CRHIZ90672A_00012342</name>
</gene>
<evidence type="ECO:0000313" key="3">
    <source>
        <dbReference type="EMBL" id="CAH0041928.1"/>
    </source>
</evidence>
<dbReference type="EMBL" id="CABFNQ020000764">
    <property type="protein sequence ID" value="CAH0041928.1"/>
    <property type="molecule type" value="Genomic_DNA"/>
</dbReference>
<reference evidence="3" key="1">
    <citation type="submission" date="2021-10" db="EMBL/GenBank/DDBJ databases">
        <authorList>
            <person name="Piombo E."/>
        </authorList>
    </citation>
    <scope>NUCLEOTIDE SEQUENCE</scope>
</reference>
<evidence type="ECO:0000256" key="1">
    <source>
        <dbReference type="SAM" id="Coils"/>
    </source>
</evidence>
<proteinExistence type="predicted"/>
<sequence length="170" mass="19739">MQELDAFKQGIIELQEVVDEARTEIHRLVEKSDVNREFLSRLSDAGKLTSHFADRRNQGTVADMERSERKLFMELTVLVANNRATVDRVANNIRERLPKMEAELEELKAEYKREQGEHNFFSRFIPEQQVDAGENVPEQQVNTEQEGPREDLSREDGESREVDNPNEDLP</sequence>
<comment type="caution">
    <text evidence="3">The sequence shown here is derived from an EMBL/GenBank/DDBJ whole genome shotgun (WGS) entry which is preliminary data.</text>
</comment>
<dbReference type="OrthoDB" id="5150419at2759"/>
<dbReference type="AlphaFoldDB" id="A0A9N9YWS8"/>
<accession>A0A9N9YWS8</accession>